<accession>A0A1H3V3K6</accession>
<dbReference type="GO" id="GO:0003677">
    <property type="term" value="F:DNA binding"/>
    <property type="evidence" value="ECO:0007669"/>
    <property type="project" value="InterPro"/>
</dbReference>
<dbReference type="STRING" id="1503961.SAMN05421736_1378"/>
<gene>
    <name evidence="2" type="ORF">SAMN05421736_1378</name>
</gene>
<dbReference type="Proteomes" id="UP000198935">
    <property type="component" value="Unassembled WGS sequence"/>
</dbReference>
<dbReference type="GO" id="GO:0000150">
    <property type="term" value="F:DNA strand exchange activity"/>
    <property type="evidence" value="ECO:0007669"/>
    <property type="project" value="InterPro"/>
</dbReference>
<proteinExistence type="predicted"/>
<sequence length="85" mass="9709">MKFEMFSMFAAQYPKTISVSVSSAVASKVRRGEHIGPIPFGYKSVDKKLQINEKEAPTIRQIFIVLRSHKKQHDIPPNKPLESRL</sequence>
<dbReference type="Gene3D" id="3.90.1750.20">
    <property type="entry name" value="Putative Large Serine Recombinase, Chain B, Domain 2"/>
    <property type="match status" value="1"/>
</dbReference>
<evidence type="ECO:0000313" key="3">
    <source>
        <dbReference type="Proteomes" id="UP000198935"/>
    </source>
</evidence>
<name>A0A1H3V3K6_9BACI</name>
<dbReference type="EMBL" id="FNPI01000037">
    <property type="protein sequence ID" value="SDZ68635.1"/>
    <property type="molecule type" value="Genomic_DNA"/>
</dbReference>
<dbReference type="InterPro" id="IPR011109">
    <property type="entry name" value="DNA_bind_recombinase_dom"/>
</dbReference>
<reference evidence="3" key="1">
    <citation type="submission" date="2016-10" db="EMBL/GenBank/DDBJ databases">
        <authorList>
            <person name="Varghese N."/>
            <person name="Submissions S."/>
        </authorList>
    </citation>
    <scope>NUCLEOTIDE SEQUENCE [LARGE SCALE GENOMIC DNA]</scope>
    <source>
        <strain evidence="3">SP</strain>
    </source>
</reference>
<evidence type="ECO:0000259" key="1">
    <source>
        <dbReference type="PROSITE" id="PS51737"/>
    </source>
</evidence>
<dbReference type="PROSITE" id="PS51737">
    <property type="entry name" value="RECOMBINASE_DNA_BIND"/>
    <property type="match status" value="1"/>
</dbReference>
<protein>
    <submittedName>
        <fullName evidence="2">Site-specific DNA recombinase</fullName>
    </submittedName>
</protein>
<dbReference type="AlphaFoldDB" id="A0A1H3V3K6"/>
<keyword evidence="3" id="KW-1185">Reference proteome</keyword>
<evidence type="ECO:0000313" key="2">
    <source>
        <dbReference type="EMBL" id="SDZ68635.1"/>
    </source>
</evidence>
<dbReference type="InterPro" id="IPR038109">
    <property type="entry name" value="DNA_bind_recomb_sf"/>
</dbReference>
<organism evidence="2 3">
    <name type="scientific">Evansella caseinilytica</name>
    <dbReference type="NCBI Taxonomy" id="1503961"/>
    <lineage>
        <taxon>Bacteria</taxon>
        <taxon>Bacillati</taxon>
        <taxon>Bacillota</taxon>
        <taxon>Bacilli</taxon>
        <taxon>Bacillales</taxon>
        <taxon>Bacillaceae</taxon>
        <taxon>Evansella</taxon>
    </lineage>
</organism>
<feature type="domain" description="Recombinase" evidence="1">
    <location>
        <begin position="39"/>
        <end position="85"/>
    </location>
</feature>